<dbReference type="STRING" id="573729.G2QGL3"/>
<dbReference type="PANTHER" id="PTHR33112:SF16">
    <property type="entry name" value="HETEROKARYON INCOMPATIBILITY DOMAIN-CONTAINING PROTEIN"/>
    <property type="match status" value="1"/>
</dbReference>
<dbReference type="HOGENOM" id="CLU_1134224_0_0_1"/>
<dbReference type="Proteomes" id="UP000007322">
    <property type="component" value="Chromosome 4"/>
</dbReference>
<sequence length="245" mass="28332">MAPRRPPQPLAGDRRYNTDFVQRFTQREEERRVAKRPKALTAGQHAALREQLKNFQFLKPDYADNTKISIAGILRKWKSYCKDAERWGSWQNVIRNADRTEAMDFLEYLCQSYRIKSWGTSWEYFRQYKQLYASQRSSEGQWLRLCSARHGDTYHPPTSSLLPRIKLIDVNAREVVRHPGGNIPYPALSYIWGGASQVSVGIGPLPPVLPATINDAITFTKELGFGYLWVDYIYVDQEDPAEKAE</sequence>
<keyword evidence="3" id="KW-1185">Reference proteome</keyword>
<reference evidence="2 3" key="1">
    <citation type="journal article" date="2011" name="Nat. Biotechnol.">
        <title>Comparative genomic analysis of the thermophilic biomass-degrading fungi Myceliophthora thermophila and Thielavia terrestris.</title>
        <authorList>
            <person name="Berka R.M."/>
            <person name="Grigoriev I.V."/>
            <person name="Otillar R."/>
            <person name="Salamov A."/>
            <person name="Grimwood J."/>
            <person name="Reid I."/>
            <person name="Ishmael N."/>
            <person name="John T."/>
            <person name="Darmond C."/>
            <person name="Moisan M.-C."/>
            <person name="Henrissat B."/>
            <person name="Coutinho P.M."/>
            <person name="Lombard V."/>
            <person name="Natvig D.O."/>
            <person name="Lindquist E."/>
            <person name="Schmutz J."/>
            <person name="Lucas S."/>
            <person name="Harris P."/>
            <person name="Powlowski J."/>
            <person name="Bellemare A."/>
            <person name="Taylor D."/>
            <person name="Butler G."/>
            <person name="de Vries R.P."/>
            <person name="Allijn I.E."/>
            <person name="van den Brink J."/>
            <person name="Ushinsky S."/>
            <person name="Storms R."/>
            <person name="Powell A.J."/>
            <person name="Paulsen I.T."/>
            <person name="Elbourne L.D.H."/>
            <person name="Baker S.E."/>
            <person name="Magnuson J."/>
            <person name="LaBoissiere S."/>
            <person name="Clutterbuck A.J."/>
            <person name="Martinez D."/>
            <person name="Wogulis M."/>
            <person name="de Leon A.L."/>
            <person name="Rey M.W."/>
            <person name="Tsang A."/>
        </authorList>
    </citation>
    <scope>NUCLEOTIDE SEQUENCE [LARGE SCALE GENOMIC DNA]</scope>
    <source>
        <strain evidence="3">ATCC 42464 / BCRC 31852 / DSM 1799</strain>
    </source>
</reference>
<dbReference type="KEGG" id="mtm:MYCTH_2111617"/>
<dbReference type="OrthoDB" id="5135333at2759"/>
<dbReference type="eggNOG" id="ENOG502RFCC">
    <property type="taxonomic scope" value="Eukaryota"/>
</dbReference>
<feature type="domain" description="Heterokaryon incompatibility" evidence="1">
    <location>
        <begin position="185"/>
        <end position="244"/>
    </location>
</feature>
<protein>
    <recommendedName>
        <fullName evidence="1">Heterokaryon incompatibility domain-containing protein</fullName>
    </recommendedName>
</protein>
<dbReference type="InterPro" id="IPR010730">
    <property type="entry name" value="HET"/>
</dbReference>
<gene>
    <name evidence="2" type="ORF">MYCTH_2111617</name>
</gene>
<name>G2QGL3_THET4</name>
<dbReference type="PANTHER" id="PTHR33112">
    <property type="entry name" value="DOMAIN PROTEIN, PUTATIVE-RELATED"/>
    <property type="match status" value="1"/>
</dbReference>
<organism evidence="2 3">
    <name type="scientific">Thermothelomyces thermophilus (strain ATCC 42464 / BCRC 31852 / DSM 1799)</name>
    <name type="common">Sporotrichum thermophile</name>
    <dbReference type="NCBI Taxonomy" id="573729"/>
    <lineage>
        <taxon>Eukaryota</taxon>
        <taxon>Fungi</taxon>
        <taxon>Dikarya</taxon>
        <taxon>Ascomycota</taxon>
        <taxon>Pezizomycotina</taxon>
        <taxon>Sordariomycetes</taxon>
        <taxon>Sordariomycetidae</taxon>
        <taxon>Sordariales</taxon>
        <taxon>Chaetomiaceae</taxon>
        <taxon>Thermothelomyces</taxon>
    </lineage>
</organism>
<dbReference type="RefSeq" id="XP_003664668.1">
    <property type="nucleotide sequence ID" value="XM_003664620.1"/>
</dbReference>
<dbReference type="VEuPathDB" id="FungiDB:MYCTH_2111617"/>
<dbReference type="Pfam" id="PF06985">
    <property type="entry name" value="HET"/>
    <property type="match status" value="1"/>
</dbReference>
<evidence type="ECO:0000313" key="2">
    <source>
        <dbReference type="EMBL" id="AEO59423.1"/>
    </source>
</evidence>
<evidence type="ECO:0000259" key="1">
    <source>
        <dbReference type="Pfam" id="PF06985"/>
    </source>
</evidence>
<dbReference type="AlphaFoldDB" id="G2QGL3"/>
<dbReference type="EMBL" id="CP003005">
    <property type="protein sequence ID" value="AEO59423.1"/>
    <property type="molecule type" value="Genomic_DNA"/>
</dbReference>
<dbReference type="InParanoid" id="G2QGL3"/>
<evidence type="ECO:0000313" key="3">
    <source>
        <dbReference type="Proteomes" id="UP000007322"/>
    </source>
</evidence>
<dbReference type="GeneID" id="11506274"/>
<proteinExistence type="predicted"/>
<accession>G2QGL3</accession>